<keyword evidence="9" id="KW-0804">Transcription</keyword>
<feature type="compositionally biased region" description="Polar residues" evidence="12">
    <location>
        <begin position="28"/>
        <end position="38"/>
    </location>
</feature>
<dbReference type="SUPFAM" id="SSF57667">
    <property type="entry name" value="beta-beta-alpha zinc fingers"/>
    <property type="match status" value="4"/>
</dbReference>
<name>A0A7R8VFE1_TIMDO</name>
<feature type="domain" description="C2H2-type" evidence="13">
    <location>
        <begin position="214"/>
        <end position="241"/>
    </location>
</feature>
<dbReference type="Pfam" id="PF00096">
    <property type="entry name" value="zf-C2H2"/>
    <property type="match status" value="5"/>
</dbReference>
<keyword evidence="10" id="KW-0539">Nucleus</keyword>
<feature type="domain" description="C2H2-type" evidence="13">
    <location>
        <begin position="326"/>
        <end position="353"/>
    </location>
</feature>
<feature type="region of interest" description="Disordered" evidence="12">
    <location>
        <begin position="18"/>
        <end position="41"/>
    </location>
</feature>
<feature type="domain" description="C2H2-type" evidence="13">
    <location>
        <begin position="270"/>
        <end position="297"/>
    </location>
</feature>
<dbReference type="InterPro" id="IPR050589">
    <property type="entry name" value="Ikaros_C2H2-ZF"/>
</dbReference>
<reference evidence="14" key="1">
    <citation type="submission" date="2020-11" db="EMBL/GenBank/DDBJ databases">
        <authorList>
            <person name="Tran Van P."/>
        </authorList>
    </citation>
    <scope>NUCLEOTIDE SEQUENCE</scope>
</reference>
<evidence type="ECO:0000256" key="4">
    <source>
        <dbReference type="ARBA" id="ARBA00022737"/>
    </source>
</evidence>
<evidence type="ECO:0000256" key="10">
    <source>
        <dbReference type="ARBA" id="ARBA00023242"/>
    </source>
</evidence>
<dbReference type="InterPro" id="IPR013087">
    <property type="entry name" value="Znf_C2H2_type"/>
</dbReference>
<dbReference type="GO" id="GO:0008270">
    <property type="term" value="F:zinc ion binding"/>
    <property type="evidence" value="ECO:0007669"/>
    <property type="project" value="UniProtKB-KW"/>
</dbReference>
<feature type="domain" description="C2H2-type" evidence="13">
    <location>
        <begin position="298"/>
        <end position="325"/>
    </location>
</feature>
<dbReference type="GO" id="GO:0005634">
    <property type="term" value="C:nucleus"/>
    <property type="evidence" value="ECO:0007669"/>
    <property type="project" value="UniProtKB-SubCell"/>
</dbReference>
<dbReference type="PANTHER" id="PTHR24404">
    <property type="entry name" value="ZINC FINGER PROTEIN"/>
    <property type="match status" value="1"/>
</dbReference>
<evidence type="ECO:0000256" key="1">
    <source>
        <dbReference type="ARBA" id="ARBA00004123"/>
    </source>
</evidence>
<evidence type="ECO:0000313" key="14">
    <source>
        <dbReference type="EMBL" id="CAD7196092.1"/>
    </source>
</evidence>
<feature type="domain" description="C2H2-type" evidence="13">
    <location>
        <begin position="242"/>
        <end position="269"/>
    </location>
</feature>
<gene>
    <name evidence="14" type="ORF">TDIB3V08_LOCUS2448</name>
</gene>
<evidence type="ECO:0000256" key="3">
    <source>
        <dbReference type="ARBA" id="ARBA00022723"/>
    </source>
</evidence>
<dbReference type="AlphaFoldDB" id="A0A7R8VFE1"/>
<dbReference type="FunFam" id="3.30.160.60:FF:000624">
    <property type="entry name" value="zinc finger protein 697"/>
    <property type="match status" value="1"/>
</dbReference>
<dbReference type="FunFam" id="3.30.160.60:FF:000295">
    <property type="entry name" value="zinc finger protein 19"/>
    <property type="match status" value="1"/>
</dbReference>
<evidence type="ECO:0000256" key="6">
    <source>
        <dbReference type="ARBA" id="ARBA00022833"/>
    </source>
</evidence>
<comment type="subcellular location">
    <subcellularLocation>
        <location evidence="1">Nucleus</location>
    </subcellularLocation>
</comment>
<evidence type="ECO:0000256" key="7">
    <source>
        <dbReference type="ARBA" id="ARBA00023015"/>
    </source>
</evidence>
<keyword evidence="7" id="KW-0805">Transcription regulation</keyword>
<evidence type="ECO:0000256" key="5">
    <source>
        <dbReference type="ARBA" id="ARBA00022771"/>
    </source>
</evidence>
<dbReference type="GO" id="GO:0000978">
    <property type="term" value="F:RNA polymerase II cis-regulatory region sequence-specific DNA binding"/>
    <property type="evidence" value="ECO:0007669"/>
    <property type="project" value="TreeGrafter"/>
</dbReference>
<keyword evidence="4" id="KW-0677">Repeat</keyword>
<accession>A0A7R8VFE1</accession>
<dbReference type="PROSITE" id="PS00028">
    <property type="entry name" value="ZINC_FINGER_C2H2_1"/>
    <property type="match status" value="7"/>
</dbReference>
<feature type="compositionally biased region" description="Basic and acidic residues" evidence="12">
    <location>
        <begin position="18"/>
        <end position="27"/>
    </location>
</feature>
<dbReference type="SMART" id="SM00355">
    <property type="entry name" value="ZnF_C2H2"/>
    <property type="match status" value="7"/>
</dbReference>
<dbReference type="InterPro" id="IPR036236">
    <property type="entry name" value="Znf_C2H2_sf"/>
</dbReference>
<dbReference type="EMBL" id="OA565005">
    <property type="protein sequence ID" value="CAD7196092.1"/>
    <property type="molecule type" value="Genomic_DNA"/>
</dbReference>
<keyword evidence="8" id="KW-0238">DNA-binding</keyword>
<keyword evidence="6" id="KW-0862">Zinc</keyword>
<sequence>MVFCGEKDIVRKLAVDGRSNKSKDKTESQLNHASTSQEECIEPSLIEIGDKDNDDSTNDLSQNQLIFREDVAALLKQIQTSTSCNQLETRDPFKNLKSPGPKPLSLASTSFEQTKLSFNTKPQIDEVDDINQSDLENTSQEILDDFVKHVAKKKRKTNNGKVKEINQSFQWRFVKKVTDSDGQERYQCTLCKKSYASKWYLKEHLKIHTGEKNFGCSICDKRFRNNYMLNAHIRLHTGIKNFHCSFCPKKFYNNFDLVHHERHHTGEKPFKCKYCDKAFAYKRGVEIHMRTHTGERPYPCSFCGRTFIDKNQQVRHHRVHTGDRPYSCNLCGQAFKQISALCSHRRVHTDERPYSCSTCDLTYKWKSDLVKHYSTYHSDLIASVVKSRIEGDENASQLIDEAN</sequence>
<dbReference type="GO" id="GO:0003700">
    <property type="term" value="F:DNA-binding transcription factor activity"/>
    <property type="evidence" value="ECO:0007669"/>
    <property type="project" value="TreeGrafter"/>
</dbReference>
<dbReference type="GO" id="GO:0006357">
    <property type="term" value="P:regulation of transcription by RNA polymerase II"/>
    <property type="evidence" value="ECO:0007669"/>
    <property type="project" value="TreeGrafter"/>
</dbReference>
<organism evidence="14">
    <name type="scientific">Timema douglasi</name>
    <name type="common">Walking stick</name>
    <dbReference type="NCBI Taxonomy" id="61478"/>
    <lineage>
        <taxon>Eukaryota</taxon>
        <taxon>Metazoa</taxon>
        <taxon>Ecdysozoa</taxon>
        <taxon>Arthropoda</taxon>
        <taxon>Hexapoda</taxon>
        <taxon>Insecta</taxon>
        <taxon>Pterygota</taxon>
        <taxon>Neoptera</taxon>
        <taxon>Polyneoptera</taxon>
        <taxon>Phasmatodea</taxon>
        <taxon>Timematodea</taxon>
        <taxon>Timematoidea</taxon>
        <taxon>Timematidae</taxon>
        <taxon>Timema</taxon>
    </lineage>
</organism>
<dbReference type="FunFam" id="3.30.160.60:FF:000016">
    <property type="entry name" value="zinc finger protein 37 homolog"/>
    <property type="match status" value="1"/>
</dbReference>
<protein>
    <recommendedName>
        <fullName evidence="13">C2H2-type domain-containing protein</fullName>
    </recommendedName>
</protein>
<evidence type="ECO:0000256" key="2">
    <source>
        <dbReference type="ARBA" id="ARBA00006991"/>
    </source>
</evidence>
<evidence type="ECO:0000256" key="8">
    <source>
        <dbReference type="ARBA" id="ARBA00023125"/>
    </source>
</evidence>
<proteinExistence type="inferred from homology"/>
<evidence type="ECO:0000256" key="9">
    <source>
        <dbReference type="ARBA" id="ARBA00023163"/>
    </source>
</evidence>
<evidence type="ECO:0000256" key="11">
    <source>
        <dbReference type="PROSITE-ProRule" id="PRU00042"/>
    </source>
</evidence>
<feature type="domain" description="C2H2-type" evidence="13">
    <location>
        <begin position="354"/>
        <end position="378"/>
    </location>
</feature>
<keyword evidence="3" id="KW-0479">Metal-binding</keyword>
<evidence type="ECO:0000256" key="12">
    <source>
        <dbReference type="SAM" id="MobiDB-lite"/>
    </source>
</evidence>
<keyword evidence="5 11" id="KW-0863">Zinc-finger</keyword>
<dbReference type="Gene3D" id="3.30.160.60">
    <property type="entry name" value="Classic Zinc Finger"/>
    <property type="match status" value="7"/>
</dbReference>
<dbReference type="FunFam" id="3.30.160.60:FF:000100">
    <property type="entry name" value="Zinc finger 45-like"/>
    <property type="match status" value="1"/>
</dbReference>
<dbReference type="FunFam" id="3.30.160.60:FF:000193">
    <property type="entry name" value="Zinc finger protein 300"/>
    <property type="match status" value="1"/>
</dbReference>
<dbReference type="PROSITE" id="PS50157">
    <property type="entry name" value="ZINC_FINGER_C2H2_2"/>
    <property type="match status" value="7"/>
</dbReference>
<dbReference type="PANTHER" id="PTHR24404:SF114">
    <property type="entry name" value="KLUMPFUSS, ISOFORM B-RELATED"/>
    <property type="match status" value="1"/>
</dbReference>
<comment type="similarity">
    <text evidence="2">Belongs to the krueppel C2H2-type zinc-finger protein family.</text>
</comment>
<evidence type="ECO:0000259" key="13">
    <source>
        <dbReference type="PROSITE" id="PS50157"/>
    </source>
</evidence>
<dbReference type="GO" id="GO:0048598">
    <property type="term" value="P:embryonic morphogenesis"/>
    <property type="evidence" value="ECO:0007669"/>
    <property type="project" value="UniProtKB-ARBA"/>
</dbReference>
<feature type="domain" description="C2H2-type" evidence="13">
    <location>
        <begin position="186"/>
        <end position="213"/>
    </location>
</feature>